<protein>
    <submittedName>
        <fullName evidence="1">Uncharacterized protein</fullName>
    </submittedName>
</protein>
<organism evidence="1 2">
    <name type="scientific">Sphagnum jensenii</name>
    <dbReference type="NCBI Taxonomy" id="128206"/>
    <lineage>
        <taxon>Eukaryota</taxon>
        <taxon>Viridiplantae</taxon>
        <taxon>Streptophyta</taxon>
        <taxon>Embryophyta</taxon>
        <taxon>Bryophyta</taxon>
        <taxon>Sphagnophytina</taxon>
        <taxon>Sphagnopsida</taxon>
        <taxon>Sphagnales</taxon>
        <taxon>Sphagnaceae</taxon>
        <taxon>Sphagnum</taxon>
    </lineage>
</organism>
<name>A0ABP0W2A6_9BRYO</name>
<reference evidence="1" key="1">
    <citation type="submission" date="2024-02" db="EMBL/GenBank/DDBJ databases">
        <authorList>
            <consortium name="ELIXIR-Norway"/>
            <consortium name="Elixir Norway"/>
        </authorList>
    </citation>
    <scope>NUCLEOTIDE SEQUENCE</scope>
</reference>
<dbReference type="EMBL" id="OZ020108">
    <property type="protein sequence ID" value="CAK9260111.1"/>
    <property type="molecule type" value="Genomic_DNA"/>
</dbReference>
<evidence type="ECO:0000313" key="2">
    <source>
        <dbReference type="Proteomes" id="UP001497444"/>
    </source>
</evidence>
<accession>A0ABP0W2A6</accession>
<keyword evidence="2" id="KW-1185">Reference proteome</keyword>
<gene>
    <name evidence="1" type="ORF">CSSPJE1EN1_LOCUS5589</name>
</gene>
<evidence type="ECO:0000313" key="1">
    <source>
        <dbReference type="EMBL" id="CAK9260111.1"/>
    </source>
</evidence>
<sequence length="92" mass="10627">MAMRSLCLEASEKYDGDGRLLPHYVLGSLRDLVLEKMWDCSATRRLESFDLAEIVGNENREMYQSIKFWWFIIGQEKTGAGNLVQMLCSVYV</sequence>
<proteinExistence type="predicted"/>
<dbReference type="Proteomes" id="UP001497444">
    <property type="component" value="Chromosome 13"/>
</dbReference>